<organism evidence="2 3">
    <name type="scientific">Phenylobacterium terrae</name>
    <dbReference type="NCBI Taxonomy" id="2665495"/>
    <lineage>
        <taxon>Bacteria</taxon>
        <taxon>Pseudomonadati</taxon>
        <taxon>Pseudomonadota</taxon>
        <taxon>Alphaproteobacteria</taxon>
        <taxon>Caulobacterales</taxon>
        <taxon>Caulobacteraceae</taxon>
        <taxon>Phenylobacterium</taxon>
    </lineage>
</organism>
<dbReference type="InterPro" id="IPR002575">
    <property type="entry name" value="Aminoglycoside_PTrfase"/>
</dbReference>
<evidence type="ECO:0000313" key="3">
    <source>
        <dbReference type="Proteomes" id="UP001597237"/>
    </source>
</evidence>
<dbReference type="InterPro" id="IPR011009">
    <property type="entry name" value="Kinase-like_dom_sf"/>
</dbReference>
<accession>A0ABW4N558</accession>
<keyword evidence="3" id="KW-1185">Reference proteome</keyword>
<reference evidence="3" key="1">
    <citation type="journal article" date="2019" name="Int. J. Syst. Evol. Microbiol.">
        <title>The Global Catalogue of Microorganisms (GCM) 10K type strain sequencing project: providing services to taxonomists for standard genome sequencing and annotation.</title>
        <authorList>
            <consortium name="The Broad Institute Genomics Platform"/>
            <consortium name="The Broad Institute Genome Sequencing Center for Infectious Disease"/>
            <person name="Wu L."/>
            <person name="Ma J."/>
        </authorList>
    </citation>
    <scope>NUCLEOTIDE SEQUENCE [LARGE SCALE GENOMIC DNA]</scope>
    <source>
        <strain evidence="3">DFY28</strain>
    </source>
</reference>
<name>A0ABW4N558_9CAUL</name>
<sequence>MTPRAVRLLSRRLRAHWLARTESGLVVLRRYGDETDGEIAWEDEVVARLAAAGWPTPQLLAGPLRLGEVAWSLHVYLPGRVLSRGPAGPRGYRRLGRLLAEFHDALAGLPPPGQRPGWVSVVDGALPIGGGTARRDELLALLERADSEVARLVRRQLEALEARALPEVFAAAPRQLVHGDPAPWNLKSVGGRCVGLLDFELSHLDVAAADLAFARRGYHDAVVAGYLSQRPIDERHLAQLDALWTAGLFHGLWRMLAKAQARGALDPADLAWHVQQFGKTRRYQ</sequence>
<dbReference type="Proteomes" id="UP001597237">
    <property type="component" value="Unassembled WGS sequence"/>
</dbReference>
<dbReference type="RefSeq" id="WP_377281975.1">
    <property type="nucleotide sequence ID" value="NZ_JBHRSI010000005.1"/>
</dbReference>
<dbReference type="SUPFAM" id="SSF56112">
    <property type="entry name" value="Protein kinase-like (PK-like)"/>
    <property type="match status" value="1"/>
</dbReference>
<comment type="caution">
    <text evidence="2">The sequence shown here is derived from an EMBL/GenBank/DDBJ whole genome shotgun (WGS) entry which is preliminary data.</text>
</comment>
<feature type="domain" description="Aminoglycoside phosphotransferase" evidence="1">
    <location>
        <begin position="17"/>
        <end position="220"/>
    </location>
</feature>
<proteinExistence type="predicted"/>
<protein>
    <submittedName>
        <fullName evidence="2">Phosphotransferase enzyme family protein</fullName>
    </submittedName>
</protein>
<evidence type="ECO:0000259" key="1">
    <source>
        <dbReference type="Pfam" id="PF01636"/>
    </source>
</evidence>
<evidence type="ECO:0000313" key="2">
    <source>
        <dbReference type="EMBL" id="MFD1785017.1"/>
    </source>
</evidence>
<gene>
    <name evidence="2" type="ORF">ACFSC0_16565</name>
</gene>
<dbReference type="Gene3D" id="3.90.1200.10">
    <property type="match status" value="1"/>
</dbReference>
<dbReference type="Pfam" id="PF01636">
    <property type="entry name" value="APH"/>
    <property type="match status" value="1"/>
</dbReference>
<dbReference type="EMBL" id="JBHUEY010000006">
    <property type="protein sequence ID" value="MFD1785017.1"/>
    <property type="molecule type" value="Genomic_DNA"/>
</dbReference>